<dbReference type="InterPro" id="IPR013783">
    <property type="entry name" value="Ig-like_fold"/>
</dbReference>
<dbReference type="NCBIfam" id="TIGR01451">
    <property type="entry name" value="B_ant_repeat"/>
    <property type="match status" value="1"/>
</dbReference>
<feature type="compositionally biased region" description="Polar residues" evidence="1">
    <location>
        <begin position="503"/>
        <end position="522"/>
    </location>
</feature>
<accession>A0A0D0IPR2</accession>
<evidence type="ECO:0000256" key="2">
    <source>
        <dbReference type="SAM" id="Phobius"/>
    </source>
</evidence>
<feature type="domain" description="DUF7507" evidence="4">
    <location>
        <begin position="1022"/>
        <end position="1116"/>
    </location>
</feature>
<dbReference type="GO" id="GO:0005975">
    <property type="term" value="P:carbohydrate metabolic process"/>
    <property type="evidence" value="ECO:0007669"/>
    <property type="project" value="UniProtKB-ARBA"/>
</dbReference>
<evidence type="ECO:0000313" key="5">
    <source>
        <dbReference type="EMBL" id="KIP53584.1"/>
    </source>
</evidence>
<organism evidence="5 6">
    <name type="scientific">Leucobacter komagatae</name>
    <dbReference type="NCBI Taxonomy" id="55969"/>
    <lineage>
        <taxon>Bacteria</taxon>
        <taxon>Bacillati</taxon>
        <taxon>Actinomycetota</taxon>
        <taxon>Actinomycetes</taxon>
        <taxon>Micrococcales</taxon>
        <taxon>Microbacteriaceae</taxon>
        <taxon>Leucobacter</taxon>
    </lineage>
</organism>
<dbReference type="InterPro" id="IPR047589">
    <property type="entry name" value="DUF11_rpt"/>
</dbReference>
<sequence length="1203" mass="126352">MDSRVKVSRKRWAARRPLAWTVVVGLMLSALGALGTSAAHAAPGDYSVTLEAPASVPVGESFNYRVKIPGEATPQAPIAGVELTVQLAAGVAFDDVPLGAASPVESFSYDPALNAVTFVLEPLIEQMSQFDFSVTQANNREKDSSTVFGATLTGTPNNDGSVPAAEASTSVTGELSYLPMKSQEAVVGSGNRTVTFFFNVKSEPETTAVTGEFTSWGLRLTDTLPAGARVVATSPGFGEWAVTGDEATGQTVVWTRENTAYGPSGLLVDPSTRKISVTVRYPKEVFPTGTTPPDNTVRLEARDFSGNWEDQSSTTVKLNELADGESKFLAISKDANGRGDARAGHTDGYWIPFYQVKAAYLNDEDSDLLTKMVVEDSARQSEENAAFFGHAELYHTDIRVSAVLEAAAVPYEVEYLSSLDDAWHKVPGASFSTSEPARVVYQTAGSSGYAEEEIGGQHAVVSLRATEKPIGWRVTAGTPAVPVPPGSEFVIDSEFVPLHVSQRDGTTSSEYLPNTATVSGETDSGAELPGDTATSHLQFNDAIVVVTQVVAPATLTVGESASYEMGISNLNTQRDYTDAIARVVLPEGVFYDAQVGVTPATETVSVTGYPVPKLGEGVTVTTSTVVDAEGRSRQVVEFAFDNLPSMRPLGEPSDREAATRGLRYTIPVNVLPQAFDPADPVAPVASYATVLDSNLTDVPFNWYQAQFGEDEFGFDPHRDRIARALNDSQVITGGGLFIGKLTRADAQDDWGLLSQVAAGATAEWQLYASNLLPEAVTDFVLFDRLPEAGDGRGSEVTTRLAAPVEGVPAGGVIEYSTDATSASTGTWTSEAVGAAAFRVSLPQLASSDAFELTLVTSLSDSARGGDLGINEATATGMYAGSQRNFYSNQAEVMTEGIASIALEKRTNGEVYAAAPGAIVDPGDDVTWSYLVTNTGDVPLDDVELSDAFEDGQGESGQFEPVSEDSGELAPGDTREFQATAPAVVGQYHNVATVSARPATEGVGEAADEVTASAESWYRAGNAAITVIKHTNGERVTSAPGPTLEVGSQVTWDYTVRNTGTVDLADVLVVDTLPNGDEVFRAVIPQLAAGAEVTLSESGAAVLGDYTNTVTVTAANPLGGDQLSASDVSFYHGKKTPGDGGDPGEEVDPPGDGGTPPVVKDPKPGGWLSETGFTPMSLTTGILALGLLALGLTMVVRSARRQES</sequence>
<dbReference type="Gene3D" id="2.60.40.10">
    <property type="entry name" value="Immunoglobulins"/>
    <property type="match status" value="2"/>
</dbReference>
<gene>
    <name evidence="5" type="ORF">SD72_02695</name>
</gene>
<feature type="signal peptide" evidence="3">
    <location>
        <begin position="1"/>
        <end position="41"/>
    </location>
</feature>
<evidence type="ECO:0000259" key="4">
    <source>
        <dbReference type="Pfam" id="PF24346"/>
    </source>
</evidence>
<reference evidence="5 6" key="1">
    <citation type="submission" date="2015-01" db="EMBL/GenBank/DDBJ databases">
        <title>Draft genome sequence of Leucobacter komagatae strain VKM ST2845.</title>
        <authorList>
            <person name="Karlyshev A.V."/>
            <person name="Kudryashova E.B."/>
        </authorList>
    </citation>
    <scope>NUCLEOTIDE SEQUENCE [LARGE SCALE GENOMIC DNA]</scope>
    <source>
        <strain evidence="5 6">VKM ST2845</strain>
    </source>
</reference>
<dbReference type="RefSeq" id="WP_042542866.1">
    <property type="nucleotide sequence ID" value="NZ_JXSQ01000002.1"/>
</dbReference>
<comment type="caution">
    <text evidence="5">The sequence shown here is derived from an EMBL/GenBank/DDBJ whole genome shotgun (WGS) entry which is preliminary data.</text>
</comment>
<evidence type="ECO:0000256" key="3">
    <source>
        <dbReference type="SAM" id="SignalP"/>
    </source>
</evidence>
<dbReference type="AlphaFoldDB" id="A0A0D0IPR2"/>
<keyword evidence="2" id="KW-1133">Transmembrane helix</keyword>
<name>A0A0D0IPR2_9MICO</name>
<feature type="domain" description="DUF7507" evidence="4">
    <location>
        <begin position="899"/>
        <end position="999"/>
    </location>
</feature>
<evidence type="ECO:0000256" key="1">
    <source>
        <dbReference type="SAM" id="MobiDB-lite"/>
    </source>
</evidence>
<feature type="chain" id="PRO_5002212381" description="DUF7507 domain-containing protein" evidence="3">
    <location>
        <begin position="42"/>
        <end position="1203"/>
    </location>
</feature>
<dbReference type="Pfam" id="PF24346">
    <property type="entry name" value="DUF7507"/>
    <property type="match status" value="2"/>
</dbReference>
<feature type="region of interest" description="Disordered" evidence="1">
    <location>
        <begin position="502"/>
        <end position="527"/>
    </location>
</feature>
<keyword evidence="6" id="KW-1185">Reference proteome</keyword>
<keyword evidence="3" id="KW-0732">Signal</keyword>
<protein>
    <recommendedName>
        <fullName evidence="4">DUF7507 domain-containing protein</fullName>
    </recommendedName>
</protein>
<keyword evidence="2" id="KW-0472">Membrane</keyword>
<dbReference type="EMBL" id="JXSQ01000002">
    <property type="protein sequence ID" value="KIP53584.1"/>
    <property type="molecule type" value="Genomic_DNA"/>
</dbReference>
<dbReference type="PANTHER" id="PTHR34819:SF3">
    <property type="entry name" value="CELL SURFACE PROTEIN"/>
    <property type="match status" value="1"/>
</dbReference>
<dbReference type="PANTHER" id="PTHR34819">
    <property type="entry name" value="LARGE CYSTEINE-RICH PERIPLASMIC PROTEIN OMCB"/>
    <property type="match status" value="1"/>
</dbReference>
<keyword evidence="2" id="KW-0812">Transmembrane</keyword>
<proteinExistence type="predicted"/>
<evidence type="ECO:0000313" key="6">
    <source>
        <dbReference type="Proteomes" id="UP000032120"/>
    </source>
</evidence>
<feature type="region of interest" description="Disordered" evidence="1">
    <location>
        <begin position="949"/>
        <end position="969"/>
    </location>
</feature>
<feature type="region of interest" description="Disordered" evidence="1">
    <location>
        <begin position="1127"/>
        <end position="1171"/>
    </location>
</feature>
<feature type="transmembrane region" description="Helical" evidence="2">
    <location>
        <begin position="1177"/>
        <end position="1195"/>
    </location>
</feature>
<dbReference type="InterPro" id="IPR055354">
    <property type="entry name" value="DUF7507"/>
</dbReference>
<dbReference type="Proteomes" id="UP000032120">
    <property type="component" value="Unassembled WGS sequence"/>
</dbReference>
<dbReference type="InterPro" id="IPR051172">
    <property type="entry name" value="Chlamydia_OmcB"/>
</dbReference>